<evidence type="ECO:0000313" key="1">
    <source>
        <dbReference type="EMBL" id="CEK98281.1"/>
    </source>
</evidence>
<gene>
    <name evidence="1" type="primary">ORF218286</name>
</gene>
<organism evidence="1">
    <name type="scientific">Arion vulgaris</name>
    <dbReference type="NCBI Taxonomy" id="1028688"/>
    <lineage>
        <taxon>Eukaryota</taxon>
        <taxon>Metazoa</taxon>
        <taxon>Spiralia</taxon>
        <taxon>Lophotrochozoa</taxon>
        <taxon>Mollusca</taxon>
        <taxon>Gastropoda</taxon>
        <taxon>Heterobranchia</taxon>
        <taxon>Euthyneura</taxon>
        <taxon>Panpulmonata</taxon>
        <taxon>Eupulmonata</taxon>
        <taxon>Stylommatophora</taxon>
        <taxon>Helicina</taxon>
        <taxon>Arionoidea</taxon>
        <taxon>Arionidae</taxon>
        <taxon>Arion</taxon>
    </lineage>
</organism>
<dbReference type="AlphaFoldDB" id="A0A0B7C0X2"/>
<dbReference type="EMBL" id="HACG01051410">
    <property type="protein sequence ID" value="CEK98281.1"/>
    <property type="molecule type" value="Transcribed_RNA"/>
</dbReference>
<protein>
    <submittedName>
        <fullName evidence="1">Uncharacterized protein</fullName>
    </submittedName>
</protein>
<accession>A0A0B7C0X2</accession>
<feature type="non-terminal residue" evidence="1">
    <location>
        <position position="1"/>
    </location>
</feature>
<sequence length="57" mass="6386">DRHQPQTDTQHGQLYSCWSVIIKTDISHKPSPNVGSHKFKNKSCFGTVTARIGHVLV</sequence>
<reference evidence="1" key="1">
    <citation type="submission" date="2014-12" db="EMBL/GenBank/DDBJ databases">
        <title>Insight into the proteome of Arion vulgaris.</title>
        <authorList>
            <person name="Aradska J."/>
            <person name="Bulat T."/>
            <person name="Smidak R."/>
            <person name="Sarate P."/>
            <person name="Gangsoo J."/>
            <person name="Sialana F."/>
            <person name="Bilban M."/>
            <person name="Lubec G."/>
        </authorList>
    </citation>
    <scope>NUCLEOTIDE SEQUENCE</scope>
    <source>
        <tissue evidence="1">Skin</tissue>
    </source>
</reference>
<proteinExistence type="predicted"/>
<name>A0A0B7C0X2_9EUPU</name>